<dbReference type="SUPFAM" id="SSF56672">
    <property type="entry name" value="DNA/RNA polymerases"/>
    <property type="match status" value="1"/>
</dbReference>
<dbReference type="PROSITE" id="PS50158">
    <property type="entry name" value="ZF_CCHC"/>
    <property type="match status" value="1"/>
</dbReference>
<keyword evidence="1" id="KW-0863">Zinc-finger</keyword>
<evidence type="ECO:0000256" key="1">
    <source>
        <dbReference type="PROSITE-ProRule" id="PRU00047"/>
    </source>
</evidence>
<dbReference type="GO" id="GO:0008270">
    <property type="term" value="F:zinc ion binding"/>
    <property type="evidence" value="ECO:0007669"/>
    <property type="project" value="UniProtKB-KW"/>
</dbReference>
<dbReference type="InterPro" id="IPR000477">
    <property type="entry name" value="RT_dom"/>
</dbReference>
<dbReference type="PANTHER" id="PTHR33116:SF86">
    <property type="entry name" value="REVERSE TRANSCRIPTASE DOMAIN-CONTAINING PROTEIN"/>
    <property type="match status" value="1"/>
</dbReference>
<feature type="region of interest" description="Disordered" evidence="2">
    <location>
        <begin position="223"/>
        <end position="261"/>
    </location>
</feature>
<evidence type="ECO:0000259" key="3">
    <source>
        <dbReference type="PROSITE" id="PS50158"/>
    </source>
</evidence>
<sequence length="1247" mass="138620">MAEELEVLCQRLNLSDREKQHTRLQQDLVSKSFLEAKHSLLLKLLTTRQFNGMAFMNLIQSLWGSTTGLTIREIDDNLFLAVFQTEADLDHICVQSPWTFNKKLIQFVWFDGDIQPTEILAMRLAGSLRLMSQRMGLGWGRYLRIRVDVDVSLPLLRGKILERADGSPFKVDFQYEHLPTFCYRCGCLGHGGNECIVGRGSRNVMSGGVSDLYGSWLRAPPRQSSRSHFAQPTNAHLRSSSATPSGGSSRSNTGGPTGVSSVRAPEEVVANPVYQKPVIPISTPVSHAGNGSRSSGLAATGFIPIGIQVDATVVGESQLFQEKTRGSGESHARGESYSNLKRVPVSESVEYGLHVTAELPNPSPQSGIPSGVVKGKSTSPNLHMHMEDLVPLCHLEDLVLVKDRCSMGRRSFGMWIQCFSLNCRGLGNQETVHELHGHGYGGGLALLWDASASLSFKSYSNFHIDAELGGVSDLPWMVLGDFNEIMALDESDGRTDMGVVDNIAVEYFHTLFTSSSPTSVGDVVQHVDSVVTPTANVDLMCPFTHDEVKRALFQMHPSKAPDPDDMTALFFQKYWHVVGSDVSNAVLDFLNSDRMLGCINFTHIVLIPKVKDPQCMSQFRPISLCNVIYKIVSKVLVNRMKTMLTRVISDCQSAFVLGRMISNNVIIAFEMLHYLKNHKVGNNVQMAAKLDMSKAYDRVEWNYLQEILLKLGFHERWVRLVMTCVTTTTFSIMINAIVSECGALLDILSLYERASGQMINSTKTALFFSHNTPQVTRNQITNLFGTSLTMQFEKYLGLPLIIGRAKKRAFNDIKDRVHRRLQGWKEKLLSQAGREVLIKAVIQAIPTYTMSCFKFLVRLCDEISSMATQFWWGQKEGARKIHWLSRKKLIQSKKKGGMGFRDLQFFNDALLASQEASSSSGEDLSRLWMGVWSAAVSPKVRLFIWKACRGILRTKERLFAQNIINSFYCQWCLEEAESIDHVLWGCEFAQKVWKAAPISGLSKFSVGMAFLDLVERVISDFSHPVVEIFSTTAWAIWNARNAFLWEDKVPVVDEICHGAAALAIDFLEAGANDCESVNPCFEQRMSKWLPPMTGFKLNLACRCVPGSVGVRVGILIRDSSGFMAAAMETKIEGRGAMVQVQAEAVGIAIQFAFDIGIRHLEVEVGCQDLISLISKGSPCGASCGVLVDDICWWIPRFNVLTFSFISKLCNKAAFALATEALSSISAQVWLDNQLDCVIVLVQDDLVE</sequence>
<dbReference type="Pfam" id="PF13966">
    <property type="entry name" value="zf-RVT"/>
    <property type="match status" value="1"/>
</dbReference>
<dbReference type="Pfam" id="PF14392">
    <property type="entry name" value="zf-CCHC_4"/>
    <property type="match status" value="1"/>
</dbReference>
<evidence type="ECO:0000256" key="2">
    <source>
        <dbReference type="SAM" id="MobiDB-lite"/>
    </source>
</evidence>
<dbReference type="GO" id="GO:0004523">
    <property type="term" value="F:RNA-DNA hybrid ribonuclease activity"/>
    <property type="evidence" value="ECO:0007669"/>
    <property type="project" value="InterPro"/>
</dbReference>
<gene>
    <name evidence="4" type="ORF">FSB_LOCUS52384</name>
</gene>
<dbReference type="AlphaFoldDB" id="A0A2N9II72"/>
<dbReference type="InterPro" id="IPR044730">
    <property type="entry name" value="RNase_H-like_dom_plant"/>
</dbReference>
<dbReference type="InterPro" id="IPR001878">
    <property type="entry name" value="Znf_CCHC"/>
</dbReference>
<dbReference type="InterPro" id="IPR043502">
    <property type="entry name" value="DNA/RNA_pol_sf"/>
</dbReference>
<keyword evidence="1" id="KW-0479">Metal-binding</keyword>
<reference evidence="4" key="1">
    <citation type="submission" date="2018-02" db="EMBL/GenBank/DDBJ databases">
        <authorList>
            <person name="Cohen D.B."/>
            <person name="Kent A.D."/>
        </authorList>
    </citation>
    <scope>NUCLEOTIDE SEQUENCE</scope>
</reference>
<feature type="compositionally biased region" description="Polar residues" evidence="2">
    <location>
        <begin position="223"/>
        <end position="237"/>
    </location>
</feature>
<keyword evidence="1" id="KW-0862">Zinc</keyword>
<name>A0A2N9II72_FAGSY</name>
<organism evidence="4">
    <name type="scientific">Fagus sylvatica</name>
    <name type="common">Beechnut</name>
    <dbReference type="NCBI Taxonomy" id="28930"/>
    <lineage>
        <taxon>Eukaryota</taxon>
        <taxon>Viridiplantae</taxon>
        <taxon>Streptophyta</taxon>
        <taxon>Embryophyta</taxon>
        <taxon>Tracheophyta</taxon>
        <taxon>Spermatophyta</taxon>
        <taxon>Magnoliopsida</taxon>
        <taxon>eudicotyledons</taxon>
        <taxon>Gunneridae</taxon>
        <taxon>Pentapetalae</taxon>
        <taxon>rosids</taxon>
        <taxon>fabids</taxon>
        <taxon>Fagales</taxon>
        <taxon>Fagaceae</taxon>
        <taxon>Fagus</taxon>
    </lineage>
</organism>
<protein>
    <recommendedName>
        <fullName evidence="3">CCHC-type domain-containing protein</fullName>
    </recommendedName>
</protein>
<dbReference type="InterPro" id="IPR026960">
    <property type="entry name" value="RVT-Znf"/>
</dbReference>
<dbReference type="InterPro" id="IPR025558">
    <property type="entry name" value="DUF4283"/>
</dbReference>
<dbReference type="Pfam" id="PF00078">
    <property type="entry name" value="RVT_1"/>
    <property type="match status" value="1"/>
</dbReference>
<dbReference type="InterPro" id="IPR002156">
    <property type="entry name" value="RNaseH_domain"/>
</dbReference>
<evidence type="ECO:0000313" key="4">
    <source>
        <dbReference type="EMBL" id="SPD24502.1"/>
    </source>
</evidence>
<dbReference type="EMBL" id="OIVN01005913">
    <property type="protein sequence ID" value="SPD24502.1"/>
    <property type="molecule type" value="Genomic_DNA"/>
</dbReference>
<feature type="domain" description="CCHC-type" evidence="3">
    <location>
        <begin position="182"/>
        <end position="195"/>
    </location>
</feature>
<dbReference type="InterPro" id="IPR025836">
    <property type="entry name" value="Zn_knuckle_CX2CX4HX4C"/>
</dbReference>
<dbReference type="CDD" id="cd06222">
    <property type="entry name" value="RNase_H_like"/>
    <property type="match status" value="1"/>
</dbReference>
<accession>A0A2N9II72</accession>
<feature type="compositionally biased region" description="Low complexity" evidence="2">
    <location>
        <begin position="238"/>
        <end position="251"/>
    </location>
</feature>
<dbReference type="GO" id="GO:0003676">
    <property type="term" value="F:nucleic acid binding"/>
    <property type="evidence" value="ECO:0007669"/>
    <property type="project" value="InterPro"/>
</dbReference>
<dbReference type="CDD" id="cd01650">
    <property type="entry name" value="RT_nLTR_like"/>
    <property type="match status" value="1"/>
</dbReference>
<dbReference type="Pfam" id="PF14111">
    <property type="entry name" value="DUF4283"/>
    <property type="match status" value="1"/>
</dbReference>
<proteinExistence type="predicted"/>
<dbReference type="PANTHER" id="PTHR33116">
    <property type="entry name" value="REVERSE TRANSCRIPTASE ZINC-BINDING DOMAIN-CONTAINING PROTEIN-RELATED-RELATED"/>
    <property type="match status" value="1"/>
</dbReference>
<dbReference type="Pfam" id="PF13456">
    <property type="entry name" value="RVT_3"/>
    <property type="match status" value="1"/>
</dbReference>